<dbReference type="PROSITE" id="PS50082">
    <property type="entry name" value="WD_REPEATS_2"/>
    <property type="match status" value="2"/>
</dbReference>
<evidence type="ECO:0000256" key="3">
    <source>
        <dbReference type="PROSITE-ProRule" id="PRU00221"/>
    </source>
</evidence>
<dbReference type="InterPro" id="IPR024977">
    <property type="entry name" value="Apc4-like_WD40_dom"/>
</dbReference>
<dbReference type="AlphaFoldDB" id="A0A8J6B2T3"/>
<dbReference type="EMBL" id="JAHDYR010000015">
    <property type="protein sequence ID" value="KAG9394503.1"/>
    <property type="molecule type" value="Genomic_DNA"/>
</dbReference>
<comment type="caution">
    <text evidence="5">The sequence shown here is derived from an EMBL/GenBank/DDBJ whole genome shotgun (WGS) entry which is preliminary data.</text>
</comment>
<dbReference type="InterPro" id="IPR036322">
    <property type="entry name" value="WD40_repeat_dom_sf"/>
</dbReference>
<name>A0A8J6B2T3_9EUKA</name>
<organism evidence="5 6">
    <name type="scientific">Carpediemonas membranifera</name>
    <dbReference type="NCBI Taxonomy" id="201153"/>
    <lineage>
        <taxon>Eukaryota</taxon>
        <taxon>Metamonada</taxon>
        <taxon>Carpediemonas-like organisms</taxon>
        <taxon>Carpediemonas</taxon>
    </lineage>
</organism>
<feature type="repeat" description="WD" evidence="3">
    <location>
        <begin position="156"/>
        <end position="197"/>
    </location>
</feature>
<proteinExistence type="predicted"/>
<dbReference type="InterPro" id="IPR015943">
    <property type="entry name" value="WD40/YVTN_repeat-like_dom_sf"/>
</dbReference>
<dbReference type="Pfam" id="PF00400">
    <property type="entry name" value="WD40"/>
    <property type="match status" value="1"/>
</dbReference>
<dbReference type="InterPro" id="IPR050459">
    <property type="entry name" value="WD_repeat_RBAP46/RBAP48/MSI1"/>
</dbReference>
<dbReference type="InterPro" id="IPR019775">
    <property type="entry name" value="WD40_repeat_CS"/>
</dbReference>
<dbReference type="PANTHER" id="PTHR22850">
    <property type="entry name" value="WD40 REPEAT FAMILY"/>
    <property type="match status" value="1"/>
</dbReference>
<keyword evidence="6" id="KW-1185">Reference proteome</keyword>
<protein>
    <submittedName>
        <fullName evidence="5">WD domain, G-beta repeat</fullName>
    </submittedName>
</protein>
<dbReference type="Pfam" id="PF12894">
    <property type="entry name" value="ANAPC4_WD40"/>
    <property type="match status" value="1"/>
</dbReference>
<feature type="repeat" description="WD" evidence="3">
    <location>
        <begin position="343"/>
        <end position="375"/>
    </location>
</feature>
<dbReference type="InterPro" id="IPR001680">
    <property type="entry name" value="WD40_rpt"/>
</dbReference>
<accession>A0A8J6B2T3</accession>
<keyword evidence="1 3" id="KW-0853">WD repeat</keyword>
<evidence type="ECO:0000259" key="4">
    <source>
        <dbReference type="Pfam" id="PF12894"/>
    </source>
</evidence>
<dbReference type="SMART" id="SM00320">
    <property type="entry name" value="WD40"/>
    <property type="match status" value="4"/>
</dbReference>
<evidence type="ECO:0000256" key="2">
    <source>
        <dbReference type="ARBA" id="ARBA00022737"/>
    </source>
</evidence>
<evidence type="ECO:0000313" key="6">
    <source>
        <dbReference type="Proteomes" id="UP000717585"/>
    </source>
</evidence>
<dbReference type="OrthoDB" id="427795at2759"/>
<dbReference type="SUPFAM" id="SSF50978">
    <property type="entry name" value="WD40 repeat-like"/>
    <property type="match status" value="1"/>
</dbReference>
<dbReference type="PROSITE" id="PS50294">
    <property type="entry name" value="WD_REPEATS_REGION"/>
    <property type="match status" value="1"/>
</dbReference>
<gene>
    <name evidence="5" type="ORF">J8273_4177</name>
</gene>
<evidence type="ECO:0000256" key="1">
    <source>
        <dbReference type="ARBA" id="ARBA00022574"/>
    </source>
</evidence>
<feature type="domain" description="Anaphase-promoting complex subunit 4-like WD40" evidence="4">
    <location>
        <begin position="166"/>
        <end position="242"/>
    </location>
</feature>
<reference evidence="5" key="1">
    <citation type="submission" date="2021-05" db="EMBL/GenBank/DDBJ databases">
        <title>A free-living protist that lacks canonical eukaryotic 1 DNA replication and segregation systems.</title>
        <authorList>
            <person name="Salas-Leiva D.E."/>
            <person name="Tromer E.C."/>
            <person name="Curtis B.A."/>
            <person name="Jerlstrom-Hultqvist J."/>
            <person name="Kolisko M."/>
            <person name="Yi Z."/>
            <person name="Salas-Leiva J.S."/>
            <person name="Gallot-Lavallee L."/>
            <person name="Kops G.J.P.L."/>
            <person name="Archibald J.M."/>
            <person name="Simpson A.G.B."/>
            <person name="Roger A.J."/>
        </authorList>
    </citation>
    <scope>NUCLEOTIDE SEQUENCE</scope>
    <source>
        <strain evidence="5">BICM</strain>
    </source>
</reference>
<keyword evidence="2" id="KW-0677">Repeat</keyword>
<evidence type="ECO:0000313" key="5">
    <source>
        <dbReference type="EMBL" id="KAG9394503.1"/>
    </source>
</evidence>
<dbReference type="Proteomes" id="UP000717585">
    <property type="component" value="Unassembled WGS sequence"/>
</dbReference>
<dbReference type="PROSITE" id="PS00678">
    <property type="entry name" value="WD_REPEATS_1"/>
    <property type="match status" value="1"/>
</dbReference>
<dbReference type="Gene3D" id="2.130.10.10">
    <property type="entry name" value="YVTN repeat-like/Quinoprotein amine dehydrogenase"/>
    <property type="match status" value="1"/>
</dbReference>
<sequence length="401" mass="44572">MGIEVEVSQAAADDAFLAASGSNYELFVDVDQDVSAQSSMVLRETIKDLDGSKETFMILVPRSDTETTSEMMMCHVTIPTESYMRANPNALYQHHRHKNLRHPMIEVRQTQLCELPDECNRIRQTPVSARTYRIATRHADGSVLLFKGINSDPVTLNGAAGDFFPLAWSATGDLLATASDDASVAVWDINNGNGRPKIVHTPWKDETINDICFSSNQGNLVIVSYNNGHFAVLDPRTATAAFAQTRPDRQDVMCAKQTGEGYVITCHSNKWDLLDLRSPTKPLYTGTTSRQGEIWNLECSPFSNTVFATGATNGVVSLWDLSRIGREKPTSCGNAKPELLFEHRGHSASVNDLQWTHRDWTVLSTGGDCMMQLWEPTRSSHRTVTQWDAELISEEARLIGY</sequence>